<keyword evidence="1" id="KW-0472">Membrane</keyword>
<organism evidence="2">
    <name type="scientific">Spongospora subterranea</name>
    <dbReference type="NCBI Taxonomy" id="70186"/>
    <lineage>
        <taxon>Eukaryota</taxon>
        <taxon>Sar</taxon>
        <taxon>Rhizaria</taxon>
        <taxon>Endomyxa</taxon>
        <taxon>Phytomyxea</taxon>
        <taxon>Plasmodiophorida</taxon>
        <taxon>Plasmodiophoridae</taxon>
        <taxon>Spongospora</taxon>
    </lineage>
</organism>
<evidence type="ECO:0000256" key="1">
    <source>
        <dbReference type="SAM" id="Phobius"/>
    </source>
</evidence>
<dbReference type="AlphaFoldDB" id="A0A0H5QPT6"/>
<accession>A0A0H5QPT6</accession>
<reference evidence="2" key="1">
    <citation type="submission" date="2015-04" db="EMBL/GenBank/DDBJ databases">
        <title>The genome sequence of the plant pathogenic Rhizarian Plasmodiophora brassicae reveals insights in its biotrophic life cycle and the origin of chitin synthesis.</title>
        <authorList>
            <person name="Schwelm A."/>
            <person name="Fogelqvist J."/>
            <person name="Knaust A."/>
            <person name="Julke S."/>
            <person name="Lilja T."/>
            <person name="Dhandapani V."/>
            <person name="Bonilla-Rosso G."/>
            <person name="Karlsson M."/>
            <person name="Shevchenko A."/>
            <person name="Choi S.R."/>
            <person name="Kim H.G."/>
            <person name="Park J.Y."/>
            <person name="Lim Y.P."/>
            <person name="Ludwig-Muller J."/>
            <person name="Dixelius C."/>
        </authorList>
    </citation>
    <scope>NUCLEOTIDE SEQUENCE</scope>
    <source>
        <tissue evidence="2">Potato root galls</tissue>
    </source>
</reference>
<keyword evidence="1" id="KW-1133">Transmembrane helix</keyword>
<dbReference type="EMBL" id="HACM01003663">
    <property type="protein sequence ID" value="CRZ04105.1"/>
    <property type="molecule type" value="Transcribed_RNA"/>
</dbReference>
<sequence>MNVKVPTFMVIVFGVILGRPCSQDSRSVLSVCAHCLFCIHSLALINIHKVNHYRAWWIIGIPTTNRQKYAIDRSGRTKALQLKKHIKTFRPCATAVPSLVLFLLFGLFTALAVLEMFSWFRAIAPGGNGNSGLSNYPLLQ</sequence>
<protein>
    <submittedName>
        <fullName evidence="2">Uncharacterized protein</fullName>
    </submittedName>
</protein>
<keyword evidence="1" id="KW-0812">Transmembrane</keyword>
<evidence type="ECO:0000313" key="2">
    <source>
        <dbReference type="EMBL" id="CRZ04105.1"/>
    </source>
</evidence>
<name>A0A0H5QPT6_9EUKA</name>
<feature type="transmembrane region" description="Helical" evidence="1">
    <location>
        <begin position="92"/>
        <end position="114"/>
    </location>
</feature>
<proteinExistence type="predicted"/>